<gene>
    <name evidence="2" type="ORF">CLORY_29080</name>
</gene>
<dbReference type="AlphaFoldDB" id="A0A1V4IKA0"/>
<dbReference type="STRING" id="1450648.CLORY_29080"/>
<protein>
    <submittedName>
        <fullName evidence="2">Uncharacterized protein</fullName>
    </submittedName>
</protein>
<feature type="transmembrane region" description="Helical" evidence="1">
    <location>
        <begin position="12"/>
        <end position="34"/>
    </location>
</feature>
<evidence type="ECO:0000313" key="2">
    <source>
        <dbReference type="EMBL" id="OPJ60333.1"/>
    </source>
</evidence>
<accession>A0A1V4IKA0</accession>
<organism evidence="2 3">
    <name type="scientific">Clostridium oryzae</name>
    <dbReference type="NCBI Taxonomy" id="1450648"/>
    <lineage>
        <taxon>Bacteria</taxon>
        <taxon>Bacillati</taxon>
        <taxon>Bacillota</taxon>
        <taxon>Clostridia</taxon>
        <taxon>Eubacteriales</taxon>
        <taxon>Clostridiaceae</taxon>
        <taxon>Clostridium</taxon>
    </lineage>
</organism>
<sequence length="160" mass="17950">MKDLTSMFINSNVLLTAGTALFVIIIAVLAFFTAKKFGIKYIKTAESIVTFARNLLLQLGFNNEKANSIMSVILRAVSYALAVDSASAIEEKVKVSLDFFNKMLLQFEKSGTKIVLDDSEINVLETVFKLTFIFINTLGISKKHVQFKSLQKYHISNIER</sequence>
<evidence type="ECO:0000256" key="1">
    <source>
        <dbReference type="SAM" id="Phobius"/>
    </source>
</evidence>
<reference evidence="2 3" key="1">
    <citation type="submission" date="2017-03" db="EMBL/GenBank/DDBJ databases">
        <title>Genome sequence of Clostridium oryzae DSM 28571.</title>
        <authorList>
            <person name="Poehlein A."/>
            <person name="Daniel R."/>
        </authorList>
    </citation>
    <scope>NUCLEOTIDE SEQUENCE [LARGE SCALE GENOMIC DNA]</scope>
    <source>
        <strain evidence="2 3">DSM 28571</strain>
    </source>
</reference>
<keyword evidence="1" id="KW-1133">Transmembrane helix</keyword>
<proteinExistence type="predicted"/>
<keyword evidence="3" id="KW-1185">Reference proteome</keyword>
<keyword evidence="1" id="KW-0812">Transmembrane</keyword>
<evidence type="ECO:0000313" key="3">
    <source>
        <dbReference type="Proteomes" id="UP000190080"/>
    </source>
</evidence>
<name>A0A1V4IKA0_9CLOT</name>
<dbReference type="RefSeq" id="WP_079425710.1">
    <property type="nucleotide sequence ID" value="NZ_MZGV01000033.1"/>
</dbReference>
<keyword evidence="1" id="KW-0472">Membrane</keyword>
<dbReference type="Proteomes" id="UP000190080">
    <property type="component" value="Unassembled WGS sequence"/>
</dbReference>
<comment type="caution">
    <text evidence="2">The sequence shown here is derived from an EMBL/GenBank/DDBJ whole genome shotgun (WGS) entry which is preliminary data.</text>
</comment>
<dbReference type="EMBL" id="MZGV01000033">
    <property type="protein sequence ID" value="OPJ60333.1"/>
    <property type="molecule type" value="Genomic_DNA"/>
</dbReference>